<keyword evidence="2" id="KW-1185">Reference proteome</keyword>
<sequence length="241" mass="26247">MRVRVPRAFTCPACAARIPVPHAGVVPAFKYVSRMRPSGLARRSAETCLTLGFNAGGVRRPEHVSDVGGQSLTSVVRSHDNATITYAGTRPASVYVYRMKATCRACGPVAMPAGSAVIIMHARYAFTCPFVLRMRGTYPGPACGCGSSIQMLVVKFKSLTRVVRSHDNATIMYVGTRPACVPRASGQVALVQRKVLMHACMRFRVPHACVYVFTCPACGLRPPHARHISRSRMRVWSAVSR</sequence>
<evidence type="ECO:0000313" key="2">
    <source>
        <dbReference type="Proteomes" id="UP001633002"/>
    </source>
</evidence>
<name>A0ABD3IDS3_9MARC</name>
<gene>
    <name evidence="1" type="ORF">R1sor_019653</name>
</gene>
<reference evidence="1 2" key="1">
    <citation type="submission" date="2024-09" db="EMBL/GenBank/DDBJ databases">
        <title>Chromosome-scale assembly of Riccia sorocarpa.</title>
        <authorList>
            <person name="Paukszto L."/>
        </authorList>
    </citation>
    <scope>NUCLEOTIDE SEQUENCE [LARGE SCALE GENOMIC DNA]</scope>
    <source>
        <strain evidence="1">LP-2024</strain>
        <tissue evidence="1">Aerial parts of the thallus</tissue>
    </source>
</reference>
<dbReference type="AlphaFoldDB" id="A0ABD3IDS3"/>
<dbReference type="Proteomes" id="UP001633002">
    <property type="component" value="Unassembled WGS sequence"/>
</dbReference>
<accession>A0ABD3IDS3</accession>
<comment type="caution">
    <text evidence="1">The sequence shown here is derived from an EMBL/GenBank/DDBJ whole genome shotgun (WGS) entry which is preliminary data.</text>
</comment>
<evidence type="ECO:0000313" key="1">
    <source>
        <dbReference type="EMBL" id="KAL3701631.1"/>
    </source>
</evidence>
<proteinExistence type="predicted"/>
<protein>
    <submittedName>
        <fullName evidence="1">Uncharacterized protein</fullName>
    </submittedName>
</protein>
<organism evidence="1 2">
    <name type="scientific">Riccia sorocarpa</name>
    <dbReference type="NCBI Taxonomy" id="122646"/>
    <lineage>
        <taxon>Eukaryota</taxon>
        <taxon>Viridiplantae</taxon>
        <taxon>Streptophyta</taxon>
        <taxon>Embryophyta</taxon>
        <taxon>Marchantiophyta</taxon>
        <taxon>Marchantiopsida</taxon>
        <taxon>Marchantiidae</taxon>
        <taxon>Marchantiales</taxon>
        <taxon>Ricciaceae</taxon>
        <taxon>Riccia</taxon>
    </lineage>
</organism>
<dbReference type="EMBL" id="JBJQOH010000001">
    <property type="protein sequence ID" value="KAL3701631.1"/>
    <property type="molecule type" value="Genomic_DNA"/>
</dbReference>